<proteinExistence type="predicted"/>
<evidence type="ECO:0008006" key="2">
    <source>
        <dbReference type="Google" id="ProtNLM"/>
    </source>
</evidence>
<evidence type="ECO:0000313" key="1">
    <source>
        <dbReference type="EMBL" id="AGF34130.1"/>
    </source>
</evidence>
<reference evidence="1" key="1">
    <citation type="journal article" date="2013" name="Appl. Environ. Microbiol.">
        <title>RubisCO Gene Clusters Found in a Metagenome Microarray from Acid Mine Drainage.</title>
        <authorList>
            <person name="Guo X."/>
            <person name="Yin H."/>
            <person name="Cong J."/>
            <person name="Dai Z."/>
            <person name="Liang Y."/>
            <person name="Liu X."/>
        </authorList>
    </citation>
    <scope>NUCLEOTIDE SEQUENCE</scope>
</reference>
<accession>M1KET8</accession>
<dbReference type="AlphaFoldDB" id="M1KET8"/>
<dbReference type="InterPro" id="IPR029069">
    <property type="entry name" value="HotDog_dom_sf"/>
</dbReference>
<dbReference type="SUPFAM" id="SSF54637">
    <property type="entry name" value="Thioesterase/thiol ester dehydrase-isomerase"/>
    <property type="match status" value="1"/>
</dbReference>
<dbReference type="EMBL" id="JX308285">
    <property type="protein sequence ID" value="AGF34130.1"/>
    <property type="molecule type" value="Genomic_DNA"/>
</dbReference>
<dbReference type="CDD" id="cd03440">
    <property type="entry name" value="hot_dog"/>
    <property type="match status" value="1"/>
</dbReference>
<dbReference type="Gene3D" id="3.10.129.10">
    <property type="entry name" value="Hotdog Thioesterase"/>
    <property type="match status" value="1"/>
</dbReference>
<organism evidence="1">
    <name type="scientific">uncultured bacterium DX-7F-24</name>
    <dbReference type="NCBI Taxonomy" id="1292054"/>
    <lineage>
        <taxon>Bacteria</taxon>
        <taxon>environmental samples</taxon>
    </lineage>
</organism>
<sequence>MNRHPVRICAPAIRQKPPFRIVGDLSRFPCEDHVEMHLSEDWCSAEIVGDLFPNILLLEAFAQAAATLSALRCDGGIGYVTRIADCAFLARRYSAAAVVVCARLLRQTGRSSSYDCHARQAGQVIAVARLETIRAES</sequence>
<protein>
    <recommendedName>
        <fullName evidence="2">Thioesterase domain-containing protein</fullName>
    </recommendedName>
</protein>
<name>M1KET8_9BACT</name>